<proteinExistence type="predicted"/>
<name>A0AAD7GU87_MYCRO</name>
<dbReference type="Proteomes" id="UP001221757">
    <property type="component" value="Unassembled WGS sequence"/>
</dbReference>
<evidence type="ECO:0000256" key="1">
    <source>
        <dbReference type="SAM" id="SignalP"/>
    </source>
</evidence>
<keyword evidence="3" id="KW-1185">Reference proteome</keyword>
<accession>A0AAD7GU87</accession>
<sequence length="137" mass="15154">MLCFSKAIAFLGLAVVATHALPGTSPNQVFSLSAREWDSTRSLSDDMLAALEARDSVVARCAQTSKRDCPCDSKRFYERFMEVAERAIDARICLACCGNNCTCARSDDIVCTRTEEDFVNRAYDEAARDVVLPRCIL</sequence>
<evidence type="ECO:0000313" key="3">
    <source>
        <dbReference type="Proteomes" id="UP001221757"/>
    </source>
</evidence>
<dbReference type="EMBL" id="JARKIE010000008">
    <property type="protein sequence ID" value="KAJ7705428.1"/>
    <property type="molecule type" value="Genomic_DNA"/>
</dbReference>
<evidence type="ECO:0000313" key="2">
    <source>
        <dbReference type="EMBL" id="KAJ7705428.1"/>
    </source>
</evidence>
<comment type="caution">
    <text evidence="2">The sequence shown here is derived from an EMBL/GenBank/DDBJ whole genome shotgun (WGS) entry which is preliminary data.</text>
</comment>
<gene>
    <name evidence="2" type="ORF">B0H17DRAFT_1037926</name>
</gene>
<feature type="chain" id="PRO_5042258493" evidence="1">
    <location>
        <begin position="21"/>
        <end position="137"/>
    </location>
</feature>
<dbReference type="AlphaFoldDB" id="A0AAD7GU87"/>
<protein>
    <submittedName>
        <fullName evidence="2">Uncharacterized protein</fullName>
    </submittedName>
</protein>
<organism evidence="2 3">
    <name type="scientific">Mycena rosella</name>
    <name type="common">Pink bonnet</name>
    <name type="synonym">Agaricus rosellus</name>
    <dbReference type="NCBI Taxonomy" id="1033263"/>
    <lineage>
        <taxon>Eukaryota</taxon>
        <taxon>Fungi</taxon>
        <taxon>Dikarya</taxon>
        <taxon>Basidiomycota</taxon>
        <taxon>Agaricomycotina</taxon>
        <taxon>Agaricomycetes</taxon>
        <taxon>Agaricomycetidae</taxon>
        <taxon>Agaricales</taxon>
        <taxon>Marasmiineae</taxon>
        <taxon>Mycenaceae</taxon>
        <taxon>Mycena</taxon>
    </lineage>
</organism>
<reference evidence="2" key="1">
    <citation type="submission" date="2023-03" db="EMBL/GenBank/DDBJ databases">
        <title>Massive genome expansion in bonnet fungi (Mycena s.s.) driven by repeated elements and novel gene families across ecological guilds.</title>
        <authorList>
            <consortium name="Lawrence Berkeley National Laboratory"/>
            <person name="Harder C.B."/>
            <person name="Miyauchi S."/>
            <person name="Viragh M."/>
            <person name="Kuo A."/>
            <person name="Thoen E."/>
            <person name="Andreopoulos B."/>
            <person name="Lu D."/>
            <person name="Skrede I."/>
            <person name="Drula E."/>
            <person name="Henrissat B."/>
            <person name="Morin E."/>
            <person name="Kohler A."/>
            <person name="Barry K."/>
            <person name="LaButti K."/>
            <person name="Morin E."/>
            <person name="Salamov A."/>
            <person name="Lipzen A."/>
            <person name="Mereny Z."/>
            <person name="Hegedus B."/>
            <person name="Baldrian P."/>
            <person name="Stursova M."/>
            <person name="Weitz H."/>
            <person name="Taylor A."/>
            <person name="Grigoriev I.V."/>
            <person name="Nagy L.G."/>
            <person name="Martin F."/>
            <person name="Kauserud H."/>
        </authorList>
    </citation>
    <scope>NUCLEOTIDE SEQUENCE</scope>
    <source>
        <strain evidence="2">CBHHK067</strain>
    </source>
</reference>
<keyword evidence="1" id="KW-0732">Signal</keyword>
<feature type="signal peptide" evidence="1">
    <location>
        <begin position="1"/>
        <end position="20"/>
    </location>
</feature>